<sequence length="146" mass="17293">MEIIQKYDIQVEEWILEDFRKFEGENQENLFHEFGISPQDPNDPNCCYFNVGIQKIIDNSKNGRVFSAKATTTFKVKNNNQIPSVEFCFDILDSGTFEFAKFFNSRKQNTYVFDKKIPIPQIEDFRKELENVILYWDRNIKNTGLN</sequence>
<name>A0A2S1SK76_9FLAO</name>
<dbReference type="OrthoDB" id="9832369at2"/>
<dbReference type="AlphaFoldDB" id="A0A2S1SK76"/>
<dbReference type="Proteomes" id="UP000244937">
    <property type="component" value="Chromosome"/>
</dbReference>
<dbReference type="EMBL" id="CP029187">
    <property type="protein sequence ID" value="AWI26824.1"/>
    <property type="molecule type" value="Genomic_DNA"/>
</dbReference>
<organism evidence="1 2">
    <name type="scientific">Flavobacterium pallidum</name>
    <dbReference type="NCBI Taxonomy" id="2172098"/>
    <lineage>
        <taxon>Bacteria</taxon>
        <taxon>Pseudomonadati</taxon>
        <taxon>Bacteroidota</taxon>
        <taxon>Flavobacteriia</taxon>
        <taxon>Flavobacteriales</taxon>
        <taxon>Flavobacteriaceae</taxon>
        <taxon>Flavobacterium</taxon>
    </lineage>
</organism>
<accession>A0A2S1SK76</accession>
<proteinExistence type="predicted"/>
<dbReference type="RefSeq" id="WP_108904601.1">
    <property type="nucleotide sequence ID" value="NZ_CP029187.1"/>
</dbReference>
<dbReference type="KEGG" id="fpal:HYN49_13465"/>
<gene>
    <name evidence="1" type="ORF">HYN49_13465</name>
</gene>
<protein>
    <submittedName>
        <fullName evidence="1">Uncharacterized protein</fullName>
    </submittedName>
</protein>
<reference evidence="1 2" key="1">
    <citation type="submission" date="2018-05" db="EMBL/GenBank/DDBJ databases">
        <title>Genome sequencing of Flavobacterium sp. HYN0049.</title>
        <authorList>
            <person name="Yi H."/>
            <person name="Baek C."/>
        </authorList>
    </citation>
    <scope>NUCLEOTIDE SEQUENCE [LARGE SCALE GENOMIC DNA]</scope>
    <source>
        <strain evidence="1 2">HYN0049</strain>
    </source>
</reference>
<evidence type="ECO:0000313" key="1">
    <source>
        <dbReference type="EMBL" id="AWI26824.1"/>
    </source>
</evidence>
<keyword evidence="2" id="KW-1185">Reference proteome</keyword>
<evidence type="ECO:0000313" key="2">
    <source>
        <dbReference type="Proteomes" id="UP000244937"/>
    </source>
</evidence>